<dbReference type="AlphaFoldDB" id="A0A0B2V0Z4"/>
<evidence type="ECO:0000256" key="1">
    <source>
        <dbReference type="SAM" id="Phobius"/>
    </source>
</evidence>
<reference evidence="2 3" key="1">
    <citation type="submission" date="2014-11" db="EMBL/GenBank/DDBJ databases">
        <title>Genetic blueprint of the zoonotic pathogen Toxocara canis.</title>
        <authorList>
            <person name="Zhu X.-Q."/>
            <person name="Korhonen P.K."/>
            <person name="Cai H."/>
            <person name="Young N.D."/>
            <person name="Nejsum P."/>
            <person name="von Samson-Himmelstjerna G."/>
            <person name="Boag P.R."/>
            <person name="Tan P."/>
            <person name="Li Q."/>
            <person name="Min J."/>
            <person name="Yang Y."/>
            <person name="Wang X."/>
            <person name="Fang X."/>
            <person name="Hall R.S."/>
            <person name="Hofmann A."/>
            <person name="Sternberg P.W."/>
            <person name="Jex A.R."/>
            <person name="Gasser R.B."/>
        </authorList>
    </citation>
    <scope>NUCLEOTIDE SEQUENCE [LARGE SCALE GENOMIC DNA]</scope>
    <source>
        <strain evidence="2">PN_DK_2014</strain>
    </source>
</reference>
<gene>
    <name evidence="2" type="ORF">Tcan_01116</name>
</gene>
<sequence>MQLFFGRFEVICCNELAVTGLENAIFLRSIEAMICVVVYCVALVVVGVGKLHQMQSSARRDTLFWWTALYCILVTYRNFWTINILFPKAAFAFSQMTVVLFL</sequence>
<keyword evidence="1" id="KW-0812">Transmembrane</keyword>
<keyword evidence="1" id="KW-1133">Transmembrane helix</keyword>
<proteinExistence type="predicted"/>
<feature type="non-terminal residue" evidence="2">
    <location>
        <position position="102"/>
    </location>
</feature>
<name>A0A0B2V0Z4_TOXCA</name>
<dbReference type="EMBL" id="JPKZ01002772">
    <property type="protein sequence ID" value="KHN75174.1"/>
    <property type="molecule type" value="Genomic_DNA"/>
</dbReference>
<dbReference type="Proteomes" id="UP000031036">
    <property type="component" value="Unassembled WGS sequence"/>
</dbReference>
<comment type="caution">
    <text evidence="2">The sequence shown here is derived from an EMBL/GenBank/DDBJ whole genome shotgun (WGS) entry which is preliminary data.</text>
</comment>
<evidence type="ECO:0000313" key="3">
    <source>
        <dbReference type="Proteomes" id="UP000031036"/>
    </source>
</evidence>
<keyword evidence="1" id="KW-0472">Membrane</keyword>
<keyword evidence="3" id="KW-1185">Reference proteome</keyword>
<accession>A0A0B2V0Z4</accession>
<evidence type="ECO:0000313" key="2">
    <source>
        <dbReference type="EMBL" id="KHN75174.1"/>
    </source>
</evidence>
<organism evidence="2 3">
    <name type="scientific">Toxocara canis</name>
    <name type="common">Canine roundworm</name>
    <dbReference type="NCBI Taxonomy" id="6265"/>
    <lineage>
        <taxon>Eukaryota</taxon>
        <taxon>Metazoa</taxon>
        <taxon>Ecdysozoa</taxon>
        <taxon>Nematoda</taxon>
        <taxon>Chromadorea</taxon>
        <taxon>Rhabditida</taxon>
        <taxon>Spirurina</taxon>
        <taxon>Ascaridomorpha</taxon>
        <taxon>Ascaridoidea</taxon>
        <taxon>Toxocaridae</taxon>
        <taxon>Toxocara</taxon>
    </lineage>
</organism>
<feature type="transmembrane region" description="Helical" evidence="1">
    <location>
        <begin position="63"/>
        <end position="86"/>
    </location>
</feature>
<feature type="transmembrane region" description="Helical" evidence="1">
    <location>
        <begin position="30"/>
        <end position="51"/>
    </location>
</feature>
<protein>
    <submittedName>
        <fullName evidence="2">Uncharacterized protein</fullName>
    </submittedName>
</protein>